<feature type="domain" description="RagB/SusD" evidence="7">
    <location>
        <begin position="324"/>
        <end position="415"/>
    </location>
</feature>
<dbReference type="GO" id="GO:0009279">
    <property type="term" value="C:cell outer membrane"/>
    <property type="evidence" value="ECO:0007669"/>
    <property type="project" value="UniProtKB-SubCell"/>
</dbReference>
<evidence type="ECO:0000313" key="24">
    <source>
        <dbReference type="Proteomes" id="UP000487989"/>
    </source>
</evidence>
<evidence type="ECO:0000313" key="23">
    <source>
        <dbReference type="Proteomes" id="UP000487221"/>
    </source>
</evidence>
<dbReference type="Proteomes" id="UP000095788">
    <property type="component" value="Unassembled WGS sequence"/>
</dbReference>
<evidence type="ECO:0000313" key="20">
    <source>
        <dbReference type="Proteomes" id="UP000285343"/>
    </source>
</evidence>
<reference evidence="17 18" key="1">
    <citation type="submission" date="2015-09" db="EMBL/GenBank/DDBJ databases">
        <authorList>
            <consortium name="Pathogen Informatics"/>
        </authorList>
    </citation>
    <scope>NUCLEOTIDE SEQUENCE [LARGE SCALE GENOMIC DNA]</scope>
    <source>
        <strain evidence="10 17">2789STDY5608791</strain>
        <strain evidence="11 18">2789STDY5834942</strain>
    </source>
</reference>
<comment type="subcellular location">
    <subcellularLocation>
        <location evidence="1">Cell outer membrane</location>
    </subcellularLocation>
</comment>
<dbReference type="EMBL" id="CZBF01000003">
    <property type="protein sequence ID" value="CUP90612.1"/>
    <property type="molecule type" value="Genomic_DNA"/>
</dbReference>
<dbReference type="Gene3D" id="1.25.40.390">
    <property type="match status" value="1"/>
</dbReference>
<keyword evidence="4" id="KW-0472">Membrane</keyword>
<proteinExistence type="inferred from homology"/>
<dbReference type="Proteomes" id="UP000487221">
    <property type="component" value="Unassembled WGS sequence"/>
</dbReference>
<evidence type="ECO:0000313" key="9">
    <source>
        <dbReference type="EMBL" id="BBK89176.1"/>
    </source>
</evidence>
<evidence type="ECO:0000313" key="10">
    <source>
        <dbReference type="EMBL" id="CUP42969.1"/>
    </source>
</evidence>
<gene>
    <name evidence="9" type="ORF">Bun01g_35460</name>
    <name evidence="16" type="ORF">DWW14_09660</name>
    <name evidence="15" type="ORF">DXD40_08960</name>
    <name evidence="10" type="ORF">ERS417307_03651</name>
    <name evidence="11" type="ORF">ERS852554_02226</name>
    <name evidence="13" type="ORF">GAP41_11190</name>
    <name evidence="14" type="ORF">GAP48_02320</name>
    <name evidence="12" type="ORF">GAQ44_04430</name>
</gene>
<dbReference type="Proteomes" id="UP000431575">
    <property type="component" value="Unassembled WGS sequence"/>
</dbReference>
<evidence type="ECO:0000256" key="5">
    <source>
        <dbReference type="ARBA" id="ARBA00023237"/>
    </source>
</evidence>
<dbReference type="RefSeq" id="WP_057089558.1">
    <property type="nucleotide sequence ID" value="NZ_AP019724.1"/>
</dbReference>
<dbReference type="KEGG" id="bun:Bun01g_35460"/>
<evidence type="ECO:0000256" key="4">
    <source>
        <dbReference type="ARBA" id="ARBA00023136"/>
    </source>
</evidence>
<dbReference type="InterPro" id="IPR033985">
    <property type="entry name" value="SusD-like_N"/>
</dbReference>
<evidence type="ECO:0000256" key="6">
    <source>
        <dbReference type="SAM" id="MobiDB-lite"/>
    </source>
</evidence>
<evidence type="ECO:0000259" key="8">
    <source>
        <dbReference type="Pfam" id="PF14322"/>
    </source>
</evidence>
<evidence type="ECO:0000313" key="21">
    <source>
        <dbReference type="Proteomes" id="UP000320533"/>
    </source>
</evidence>
<dbReference type="Proteomes" id="UP000285343">
    <property type="component" value="Unassembled WGS sequence"/>
</dbReference>
<keyword evidence="3" id="KW-0732">Signal</keyword>
<keyword evidence="5" id="KW-0998">Cell outer membrane</keyword>
<evidence type="ECO:0000256" key="1">
    <source>
        <dbReference type="ARBA" id="ARBA00004442"/>
    </source>
</evidence>
<dbReference type="Proteomes" id="UP000487989">
    <property type="component" value="Unassembled WGS sequence"/>
</dbReference>
<dbReference type="EMBL" id="WCTJ01000002">
    <property type="protein sequence ID" value="KAB4258549.1"/>
    <property type="molecule type" value="Genomic_DNA"/>
</dbReference>
<dbReference type="EMBL" id="CYZF01000012">
    <property type="protein sequence ID" value="CUP42969.1"/>
    <property type="molecule type" value="Genomic_DNA"/>
</dbReference>
<evidence type="ECO:0000313" key="12">
    <source>
        <dbReference type="EMBL" id="KAB4186391.1"/>
    </source>
</evidence>
<dbReference type="EMBL" id="QSPV01000006">
    <property type="protein sequence ID" value="RGJ93948.1"/>
    <property type="molecule type" value="Genomic_DNA"/>
</dbReference>
<reference evidence="22 23" key="3">
    <citation type="journal article" date="2019" name="Nat. Med.">
        <title>A library of human gut bacterial isolates paired with longitudinal multiomics data enables mechanistic microbiome research.</title>
        <authorList>
            <person name="Poyet M."/>
            <person name="Groussin M."/>
            <person name="Gibbons S.M."/>
            <person name="Avila-Pacheco J."/>
            <person name="Jiang X."/>
            <person name="Kearney S.M."/>
            <person name="Perrotta A.R."/>
            <person name="Berdy B."/>
            <person name="Zhao S."/>
            <person name="Lieberman T.D."/>
            <person name="Swanson P.K."/>
            <person name="Smith M."/>
            <person name="Roesemann S."/>
            <person name="Alexander J.E."/>
            <person name="Rich S.A."/>
            <person name="Livny J."/>
            <person name="Vlamakis H."/>
            <person name="Clish C."/>
            <person name="Bullock K."/>
            <person name="Deik A."/>
            <person name="Scott J."/>
            <person name="Pierce K.A."/>
            <person name="Xavier R.J."/>
            <person name="Alm E.J."/>
        </authorList>
    </citation>
    <scope>NUCLEOTIDE SEQUENCE [LARGE SCALE GENOMIC DNA]</scope>
    <source>
        <strain evidence="12 23">BIOML-A19</strain>
        <strain evidence="14 24">BIOML-A3</strain>
        <strain evidence="13 22">BIOML-A6</strain>
    </source>
</reference>
<feature type="region of interest" description="Disordered" evidence="6">
    <location>
        <begin position="310"/>
        <end position="330"/>
    </location>
</feature>
<dbReference type="EMBL" id="WCTY01000006">
    <property type="protein sequence ID" value="KAB4186391.1"/>
    <property type="molecule type" value="Genomic_DNA"/>
</dbReference>
<dbReference type="EMBL" id="AP019724">
    <property type="protein sequence ID" value="BBK89176.1"/>
    <property type="molecule type" value="Genomic_DNA"/>
</dbReference>
<dbReference type="Pfam" id="PF07980">
    <property type="entry name" value="SusD_RagB"/>
    <property type="match status" value="1"/>
</dbReference>
<evidence type="ECO:0000313" key="22">
    <source>
        <dbReference type="Proteomes" id="UP000431575"/>
    </source>
</evidence>
<protein>
    <submittedName>
        <fullName evidence="9 12">Membrane protein</fullName>
    </submittedName>
    <submittedName>
        <fullName evidence="10">RagB/SusD domain-containing protein</fullName>
    </submittedName>
</protein>
<feature type="domain" description="SusD-like N-terminal" evidence="8">
    <location>
        <begin position="46"/>
        <end position="219"/>
    </location>
</feature>
<dbReference type="EMBL" id="QRZC01000010">
    <property type="protein sequence ID" value="RGV42286.1"/>
    <property type="molecule type" value="Genomic_DNA"/>
</dbReference>
<evidence type="ECO:0000256" key="3">
    <source>
        <dbReference type="ARBA" id="ARBA00022729"/>
    </source>
</evidence>
<sequence>MKKVIMFVLTAMVLSSCSDFIDLKPIDFPTEETFYKDVKGLEGAVIGIYDELQSSDQYGAKFMTLMEVRGDNVKNDNSGASGGITYQIEVFTETPANSNLSGAWLSLYKTIYRCNLVLQNVEEVPMSDEQRSRIAGQASFIRALCYFNLVRLWGEVPIITKTQTVAEARNNKRAPIDEVYGQIISDLAVAKGLPAVWPESERGRATSYAAHALLAKVYLYRKNYQEVVNELAPVVAAIHAGKDLMLVPMPQTFPNDLKTSKDIIFAVQYLKGGVGESVHQNNRYRNNDNGNIISLEQAEFESDKDNRKALVEPTGSGQRPGKFNAPATNNETSADFPVMRCAEVMLMYAEAANELAAVPTQDALDALNAVRTNAGLEGKTLAELSTKTLFRQAVYKERRLELALECDRWFDIVRTGQMAAIFPGIDAYRQLYPVPQTEIENVNDKAGWQNEGYALE</sequence>
<dbReference type="InterPro" id="IPR011990">
    <property type="entry name" value="TPR-like_helical_dom_sf"/>
</dbReference>
<comment type="similarity">
    <text evidence="2">Belongs to the SusD family.</text>
</comment>
<evidence type="ECO:0000313" key="15">
    <source>
        <dbReference type="EMBL" id="RGJ93948.1"/>
    </source>
</evidence>
<evidence type="ECO:0000313" key="13">
    <source>
        <dbReference type="EMBL" id="KAB4242202.1"/>
    </source>
</evidence>
<evidence type="ECO:0000259" key="7">
    <source>
        <dbReference type="Pfam" id="PF07980"/>
    </source>
</evidence>
<dbReference type="Proteomes" id="UP000095419">
    <property type="component" value="Unassembled WGS sequence"/>
</dbReference>
<dbReference type="SUPFAM" id="SSF48452">
    <property type="entry name" value="TPR-like"/>
    <property type="match status" value="1"/>
</dbReference>
<dbReference type="EMBL" id="WCTM01000006">
    <property type="protein sequence ID" value="KAB4242202.1"/>
    <property type="molecule type" value="Genomic_DNA"/>
</dbReference>
<evidence type="ECO:0000313" key="18">
    <source>
        <dbReference type="Proteomes" id="UP000095788"/>
    </source>
</evidence>
<organism evidence="10 17">
    <name type="scientific">Bacteroides uniformis</name>
    <dbReference type="NCBI Taxonomy" id="820"/>
    <lineage>
        <taxon>Bacteria</taxon>
        <taxon>Pseudomonadati</taxon>
        <taxon>Bacteroidota</taxon>
        <taxon>Bacteroidia</taxon>
        <taxon>Bacteroidales</taxon>
        <taxon>Bacteroidaceae</taxon>
        <taxon>Bacteroides</taxon>
    </lineage>
</organism>
<dbReference type="Proteomes" id="UP000320533">
    <property type="component" value="Chromosome"/>
</dbReference>
<evidence type="ECO:0000256" key="2">
    <source>
        <dbReference type="ARBA" id="ARBA00006275"/>
    </source>
</evidence>
<name>A0A174NAF1_BACUN</name>
<reference evidence="9 21" key="4">
    <citation type="submission" date="2019-06" db="EMBL/GenBank/DDBJ databases">
        <title>Complete genome sequence of Bacteroides uniformis NBRC 113350.</title>
        <authorList>
            <person name="Miura T."/>
            <person name="Furukawa M."/>
            <person name="Shimamura M."/>
            <person name="Ohyama Y."/>
            <person name="Yamazoe A."/>
            <person name="Kawasaki H."/>
        </authorList>
    </citation>
    <scope>NUCLEOTIDE SEQUENCE [LARGE SCALE GENOMIC DNA]</scope>
    <source>
        <strain evidence="9 21">NBRC 113350</strain>
    </source>
</reference>
<dbReference type="PROSITE" id="PS51257">
    <property type="entry name" value="PROKAR_LIPOPROTEIN"/>
    <property type="match status" value="1"/>
</dbReference>
<dbReference type="CDD" id="cd08977">
    <property type="entry name" value="SusD"/>
    <property type="match status" value="1"/>
</dbReference>
<evidence type="ECO:0000313" key="16">
    <source>
        <dbReference type="EMBL" id="RGV42286.1"/>
    </source>
</evidence>
<reference evidence="19 20" key="2">
    <citation type="submission" date="2018-08" db="EMBL/GenBank/DDBJ databases">
        <title>A genome reference for cultivated species of the human gut microbiota.</title>
        <authorList>
            <person name="Zou Y."/>
            <person name="Xue W."/>
            <person name="Luo G."/>
        </authorList>
    </citation>
    <scope>NUCLEOTIDE SEQUENCE [LARGE SCALE GENOMIC DNA]</scope>
    <source>
        <strain evidence="16 20">AF14-42</strain>
        <strain evidence="15 19">TM04-30</strain>
    </source>
</reference>
<dbReference type="InterPro" id="IPR012944">
    <property type="entry name" value="SusD_RagB_dom"/>
</dbReference>
<dbReference type="AlphaFoldDB" id="A0A174NAF1"/>
<evidence type="ECO:0000313" key="19">
    <source>
        <dbReference type="Proteomes" id="UP000260844"/>
    </source>
</evidence>
<evidence type="ECO:0000313" key="17">
    <source>
        <dbReference type="Proteomes" id="UP000095419"/>
    </source>
</evidence>
<accession>A0A174NAF1</accession>
<evidence type="ECO:0000313" key="11">
    <source>
        <dbReference type="EMBL" id="CUP90612.1"/>
    </source>
</evidence>
<evidence type="ECO:0000313" key="14">
    <source>
        <dbReference type="EMBL" id="KAB4258549.1"/>
    </source>
</evidence>
<dbReference type="Proteomes" id="UP000260844">
    <property type="component" value="Unassembled WGS sequence"/>
</dbReference>
<dbReference type="Pfam" id="PF14322">
    <property type="entry name" value="SusD-like_3"/>
    <property type="match status" value="1"/>
</dbReference>